<dbReference type="AlphaFoldDB" id="A0A255ZX29"/>
<evidence type="ECO:0000313" key="2">
    <source>
        <dbReference type="Proteomes" id="UP000216035"/>
    </source>
</evidence>
<comment type="caution">
    <text evidence="1">The sequence shown here is derived from an EMBL/GenBank/DDBJ whole genome shotgun (WGS) entry which is preliminary data.</text>
</comment>
<accession>A0A255ZX29</accession>
<dbReference type="Proteomes" id="UP000216035">
    <property type="component" value="Unassembled WGS sequence"/>
</dbReference>
<keyword evidence="2" id="KW-1185">Reference proteome</keyword>
<sequence length="89" mass="10541">MSAFRPNKRYSEGHDPRLHLRLLALTKTEGHAQNLNKILAKFQKASTFYNDLTKRISIVKKSLIVADMVKSENFVEFFANRENKYREYY</sequence>
<proteinExistence type="predicted"/>
<dbReference type="EMBL" id="NOXX01000175">
    <property type="protein sequence ID" value="OYQ45942.1"/>
    <property type="molecule type" value="Genomic_DNA"/>
</dbReference>
<protein>
    <submittedName>
        <fullName evidence="1">Uncharacterized protein</fullName>
    </submittedName>
</protein>
<evidence type="ECO:0000313" key="1">
    <source>
        <dbReference type="EMBL" id="OYQ45942.1"/>
    </source>
</evidence>
<organism evidence="1 2">
    <name type="scientific">Flavobacterium aurantiibacter</name>
    <dbReference type="NCBI Taxonomy" id="2023067"/>
    <lineage>
        <taxon>Bacteria</taxon>
        <taxon>Pseudomonadati</taxon>
        <taxon>Bacteroidota</taxon>
        <taxon>Flavobacteriia</taxon>
        <taxon>Flavobacteriales</taxon>
        <taxon>Flavobacteriaceae</taxon>
        <taxon>Flavobacterium</taxon>
    </lineage>
</organism>
<name>A0A255ZX29_9FLAO</name>
<gene>
    <name evidence="1" type="ORF">CHX27_05350</name>
</gene>
<reference evidence="1 2" key="1">
    <citation type="submission" date="2017-07" db="EMBL/GenBank/DDBJ databases">
        <title>Flavobacterium cyanobacteriorum sp. nov., isolated from cyanobacterial aggregates in a eutrophic lake.</title>
        <authorList>
            <person name="Cai H."/>
        </authorList>
    </citation>
    <scope>NUCLEOTIDE SEQUENCE [LARGE SCALE GENOMIC DNA]</scope>
    <source>
        <strain evidence="1 2">TH167</strain>
    </source>
</reference>